<name>A0A2S5TFT4_9GAMM</name>
<protein>
    <submittedName>
        <fullName evidence="2">Uncharacterized protein</fullName>
    </submittedName>
</protein>
<feature type="transmembrane region" description="Helical" evidence="1">
    <location>
        <begin position="41"/>
        <end position="63"/>
    </location>
</feature>
<evidence type="ECO:0000313" key="2">
    <source>
        <dbReference type="EMBL" id="PPE73856.1"/>
    </source>
</evidence>
<accession>A0A2S5TFT4</accession>
<comment type="caution">
    <text evidence="2">The sequence shown here is derived from an EMBL/GenBank/DDBJ whole genome shotgun (WGS) entry which is preliminary data.</text>
</comment>
<dbReference type="Proteomes" id="UP000238220">
    <property type="component" value="Unassembled WGS sequence"/>
</dbReference>
<evidence type="ECO:0000313" key="3">
    <source>
        <dbReference type="Proteomes" id="UP000238220"/>
    </source>
</evidence>
<organism evidence="2 3">
    <name type="scientific">Solimonas fluminis</name>
    <dbReference type="NCBI Taxonomy" id="2086571"/>
    <lineage>
        <taxon>Bacteria</taxon>
        <taxon>Pseudomonadati</taxon>
        <taxon>Pseudomonadota</taxon>
        <taxon>Gammaproteobacteria</taxon>
        <taxon>Nevskiales</taxon>
        <taxon>Nevskiaceae</taxon>
        <taxon>Solimonas</taxon>
    </lineage>
</organism>
<feature type="transmembrane region" description="Helical" evidence="1">
    <location>
        <begin position="83"/>
        <end position="100"/>
    </location>
</feature>
<dbReference type="EMBL" id="PSNW01000005">
    <property type="protein sequence ID" value="PPE73856.1"/>
    <property type="molecule type" value="Genomic_DNA"/>
</dbReference>
<sequence>MLLLAALVFAGLSVATAWLEQALHRNTREEALRLWGEWFLLPLARVFCLMAFIVLAGASLYGLRDIPSPAELLAQAPGRTDRLITWLFFTGLLLPAVPLLRRVPGLVLPLQGGAGVALVFTWLAAAADFGGARLWPDLPTLLMLAALSGFAMACAHLLTQAVQDEVRRQEAYDLLLLWLQLPLLVAYGHWLGRQLPA</sequence>
<keyword evidence="1" id="KW-0812">Transmembrane</keyword>
<keyword evidence="3" id="KW-1185">Reference proteome</keyword>
<evidence type="ECO:0000256" key="1">
    <source>
        <dbReference type="SAM" id="Phobius"/>
    </source>
</evidence>
<dbReference type="AlphaFoldDB" id="A0A2S5TFT4"/>
<proteinExistence type="predicted"/>
<gene>
    <name evidence="2" type="ORF">C3942_10665</name>
</gene>
<feature type="transmembrane region" description="Helical" evidence="1">
    <location>
        <begin position="141"/>
        <end position="162"/>
    </location>
</feature>
<keyword evidence="1" id="KW-1133">Transmembrane helix</keyword>
<dbReference type="RefSeq" id="WP_104230371.1">
    <property type="nucleotide sequence ID" value="NZ_PSNW01000005.1"/>
</dbReference>
<keyword evidence="1" id="KW-0472">Membrane</keyword>
<feature type="transmembrane region" description="Helical" evidence="1">
    <location>
        <begin position="174"/>
        <end position="192"/>
    </location>
</feature>
<feature type="transmembrane region" description="Helical" evidence="1">
    <location>
        <begin position="106"/>
        <end position="129"/>
    </location>
</feature>
<reference evidence="2 3" key="1">
    <citation type="submission" date="2018-02" db="EMBL/GenBank/DDBJ databases">
        <title>Genome sequencing of Solimonas sp. HR-BB.</title>
        <authorList>
            <person name="Lee Y."/>
            <person name="Jeon C.O."/>
        </authorList>
    </citation>
    <scope>NUCLEOTIDE SEQUENCE [LARGE SCALE GENOMIC DNA]</scope>
    <source>
        <strain evidence="2 3">HR-BB</strain>
    </source>
</reference>